<reference evidence="5" key="1">
    <citation type="journal article" date="2019" name="Int. J. Syst. Evol. Microbiol.">
        <title>The Global Catalogue of Microorganisms (GCM) 10K type strain sequencing project: providing services to taxonomists for standard genome sequencing and annotation.</title>
        <authorList>
            <consortium name="The Broad Institute Genomics Platform"/>
            <consortium name="The Broad Institute Genome Sequencing Center for Infectious Disease"/>
            <person name="Wu L."/>
            <person name="Ma J."/>
        </authorList>
    </citation>
    <scope>NUCLEOTIDE SEQUENCE [LARGE SCALE GENOMIC DNA]</scope>
    <source>
        <strain evidence="5">JCM 18304</strain>
    </source>
</reference>
<feature type="domain" description="UspA" evidence="3">
    <location>
        <begin position="7"/>
        <end position="170"/>
    </location>
</feature>
<keyword evidence="5" id="KW-1185">Reference proteome</keyword>
<dbReference type="RefSeq" id="WP_345630989.1">
    <property type="nucleotide sequence ID" value="NZ_BAABJQ010000009.1"/>
</dbReference>
<evidence type="ECO:0000313" key="4">
    <source>
        <dbReference type="EMBL" id="GAA5187541.1"/>
    </source>
</evidence>
<dbReference type="InterPro" id="IPR014729">
    <property type="entry name" value="Rossmann-like_a/b/a_fold"/>
</dbReference>
<dbReference type="PANTHER" id="PTHR46268:SF6">
    <property type="entry name" value="UNIVERSAL STRESS PROTEIN UP12"/>
    <property type="match status" value="1"/>
</dbReference>
<feature type="region of interest" description="Disordered" evidence="2">
    <location>
        <begin position="1"/>
        <end position="23"/>
    </location>
</feature>
<dbReference type="Proteomes" id="UP001501570">
    <property type="component" value="Unassembled WGS sequence"/>
</dbReference>
<comment type="caution">
    <text evidence="4">The sequence shown here is derived from an EMBL/GenBank/DDBJ whole genome shotgun (WGS) entry which is preliminary data.</text>
</comment>
<dbReference type="SUPFAM" id="SSF52402">
    <property type="entry name" value="Adenine nucleotide alpha hydrolases-like"/>
    <property type="match status" value="2"/>
</dbReference>
<evidence type="ECO:0000256" key="1">
    <source>
        <dbReference type="ARBA" id="ARBA00008791"/>
    </source>
</evidence>
<accession>A0ABP9RUP7</accession>
<dbReference type="PRINTS" id="PR01438">
    <property type="entry name" value="UNVRSLSTRESS"/>
</dbReference>
<evidence type="ECO:0000259" key="3">
    <source>
        <dbReference type="Pfam" id="PF00582"/>
    </source>
</evidence>
<comment type="similarity">
    <text evidence="1">Belongs to the universal stress protein A family.</text>
</comment>
<dbReference type="Gene3D" id="3.40.50.620">
    <property type="entry name" value="HUPs"/>
    <property type="match status" value="2"/>
</dbReference>
<name>A0ABP9RUP7_9ACTN</name>
<proteinExistence type="inferred from homology"/>
<sequence>MREGAPVVAGIDGSPDSRAAAEFAAAEAERRGLWLRLVHSDERHDGERHDGERDGDGQQGAGRYGAGRRPVLPSDVIEGTGPADAGEEGGSGDAEANLDRLAADLRGRHHGLRVECVMRSGDASGVLVDESNSASLLVLGSRGLGRLSSLLSGSVSEQVATHAHAPVIVMPGRVESRPAVRSGPVLVGVDGSDSSAEAIGFACDEAASRGEPLLALRVFEVPRRTREQAEEALEAALADRLGGSPPVRVRRLVVEASNPTEALLRVGRQEEASLVTVGSRGRGGFAGLLLGSVGRALLSHADRPVAIVHPRA</sequence>
<evidence type="ECO:0000256" key="2">
    <source>
        <dbReference type="SAM" id="MobiDB-lite"/>
    </source>
</evidence>
<organism evidence="4 5">
    <name type="scientific">Rugosimonospora acidiphila</name>
    <dbReference type="NCBI Taxonomy" id="556531"/>
    <lineage>
        <taxon>Bacteria</taxon>
        <taxon>Bacillati</taxon>
        <taxon>Actinomycetota</taxon>
        <taxon>Actinomycetes</taxon>
        <taxon>Micromonosporales</taxon>
        <taxon>Micromonosporaceae</taxon>
        <taxon>Rugosimonospora</taxon>
    </lineage>
</organism>
<evidence type="ECO:0000313" key="5">
    <source>
        <dbReference type="Proteomes" id="UP001501570"/>
    </source>
</evidence>
<gene>
    <name evidence="4" type="ORF">GCM10023322_36140</name>
</gene>
<dbReference type="PANTHER" id="PTHR46268">
    <property type="entry name" value="STRESS RESPONSE PROTEIN NHAX"/>
    <property type="match status" value="1"/>
</dbReference>
<dbReference type="InterPro" id="IPR006015">
    <property type="entry name" value="Universal_stress_UspA"/>
</dbReference>
<protein>
    <submittedName>
        <fullName evidence="4">Universal stress protein</fullName>
    </submittedName>
</protein>
<feature type="domain" description="UspA" evidence="3">
    <location>
        <begin position="184"/>
        <end position="309"/>
    </location>
</feature>
<dbReference type="InterPro" id="IPR006016">
    <property type="entry name" value="UspA"/>
</dbReference>
<dbReference type="EMBL" id="BAABJQ010000009">
    <property type="protein sequence ID" value="GAA5187541.1"/>
    <property type="molecule type" value="Genomic_DNA"/>
</dbReference>
<dbReference type="Pfam" id="PF00582">
    <property type="entry name" value="Usp"/>
    <property type="match status" value="2"/>
</dbReference>
<feature type="compositionally biased region" description="Basic and acidic residues" evidence="2">
    <location>
        <begin position="41"/>
        <end position="56"/>
    </location>
</feature>
<feature type="region of interest" description="Disordered" evidence="2">
    <location>
        <begin position="41"/>
        <end position="94"/>
    </location>
</feature>